<dbReference type="PROSITE" id="PS51257">
    <property type="entry name" value="PROKAR_LIPOPROTEIN"/>
    <property type="match status" value="1"/>
</dbReference>
<keyword evidence="7" id="KW-1185">Reference proteome</keyword>
<evidence type="ECO:0000256" key="2">
    <source>
        <dbReference type="ARBA" id="ARBA00010742"/>
    </source>
</evidence>
<dbReference type="Gene3D" id="3.40.190.10">
    <property type="entry name" value="Periplasmic binding protein-like II"/>
    <property type="match status" value="2"/>
</dbReference>
<evidence type="ECO:0000313" key="7">
    <source>
        <dbReference type="Proteomes" id="UP000309174"/>
    </source>
</evidence>
<sequence length="328" mass="34831">MRKPLRLSALLSAVTLAVALAGCSDSGESSGGKGGLEMDTMTVVALPLADNVAVYLAQREGLFEKEGLKVQIKQVQQSTQAIPALVKGDVNAIAGANYVSFLQANDKGTVKLSVLAEAASLTSHFMDVLVLPDSEIKTPRDLEGKKVAVNLLNNVQALTLNAILKANNVDASKVDYVQVPFPQMAAALERGQVDAIHAVEPFTTDIQKKLGARVAVDGGAEPVTNLPISGFVTTRDFTQKNPKTAAAFQRAIFAAQQLAGADREPVEKVLPSYTKIDGRVAAVITLPGYPSTLTTNRMQRVVDLMTVAGLLKQKTDLKTVLFQARPPS</sequence>
<feature type="domain" description="Solute-binding protein family 3/N-terminal" evidence="5">
    <location>
        <begin position="51"/>
        <end position="262"/>
    </location>
</feature>
<keyword evidence="3 4" id="KW-0732">Signal</keyword>
<dbReference type="InterPro" id="IPR001638">
    <property type="entry name" value="Solute-binding_3/MltF_N"/>
</dbReference>
<feature type="signal peptide" evidence="4">
    <location>
        <begin position="1"/>
        <end position="21"/>
    </location>
</feature>
<dbReference type="AlphaFoldDB" id="A0A5C4J5P3"/>
<evidence type="ECO:0000256" key="4">
    <source>
        <dbReference type="SAM" id="SignalP"/>
    </source>
</evidence>
<evidence type="ECO:0000259" key="5">
    <source>
        <dbReference type="SMART" id="SM00062"/>
    </source>
</evidence>
<dbReference type="EMBL" id="VCKW01000185">
    <property type="protein sequence ID" value="TMQ91853.1"/>
    <property type="molecule type" value="Genomic_DNA"/>
</dbReference>
<dbReference type="SUPFAM" id="SSF53850">
    <property type="entry name" value="Periplasmic binding protein-like II"/>
    <property type="match status" value="1"/>
</dbReference>
<evidence type="ECO:0000256" key="1">
    <source>
        <dbReference type="ARBA" id="ARBA00004418"/>
    </source>
</evidence>
<accession>A0A5C4J5P3</accession>
<gene>
    <name evidence="6" type="ORF">ETD83_29005</name>
</gene>
<proteinExistence type="inferred from homology"/>
<dbReference type="Pfam" id="PF09084">
    <property type="entry name" value="NMT1"/>
    <property type="match status" value="1"/>
</dbReference>
<evidence type="ECO:0000313" key="6">
    <source>
        <dbReference type="EMBL" id="TMQ91853.1"/>
    </source>
</evidence>
<name>A0A5C4J5P3_9ACTN</name>
<comment type="subcellular location">
    <subcellularLocation>
        <location evidence="1">Periplasm</location>
    </subcellularLocation>
</comment>
<organism evidence="6 7">
    <name type="scientific">Actinomadura soli</name>
    <dbReference type="NCBI Taxonomy" id="2508997"/>
    <lineage>
        <taxon>Bacteria</taxon>
        <taxon>Bacillati</taxon>
        <taxon>Actinomycetota</taxon>
        <taxon>Actinomycetes</taxon>
        <taxon>Streptosporangiales</taxon>
        <taxon>Thermomonosporaceae</taxon>
        <taxon>Actinomadura</taxon>
    </lineage>
</organism>
<dbReference type="GO" id="GO:0042597">
    <property type="term" value="C:periplasmic space"/>
    <property type="evidence" value="ECO:0007669"/>
    <property type="project" value="UniProtKB-SubCell"/>
</dbReference>
<dbReference type="PANTHER" id="PTHR30024:SF47">
    <property type="entry name" value="TAURINE-BINDING PERIPLASMIC PROTEIN"/>
    <property type="match status" value="1"/>
</dbReference>
<comment type="similarity">
    <text evidence="2">Belongs to the bacterial solute-binding protein SsuA/TauA family.</text>
</comment>
<comment type="caution">
    <text evidence="6">The sequence shown here is derived from an EMBL/GenBank/DDBJ whole genome shotgun (WGS) entry which is preliminary data.</text>
</comment>
<protein>
    <submittedName>
        <fullName evidence="6">Transporter substrate-binding domain-containing protein</fullName>
    </submittedName>
</protein>
<dbReference type="Proteomes" id="UP000309174">
    <property type="component" value="Unassembled WGS sequence"/>
</dbReference>
<dbReference type="RefSeq" id="WP_138648390.1">
    <property type="nucleotide sequence ID" value="NZ_VCKW01000185.1"/>
</dbReference>
<dbReference type="OrthoDB" id="8892982at2"/>
<reference evidence="6 7" key="1">
    <citation type="submission" date="2019-05" db="EMBL/GenBank/DDBJ databases">
        <title>Draft genome sequence of Actinomadura sp. 14C53.</title>
        <authorList>
            <person name="Saricaoglu S."/>
            <person name="Isik K."/>
        </authorList>
    </citation>
    <scope>NUCLEOTIDE SEQUENCE [LARGE SCALE GENOMIC DNA]</scope>
    <source>
        <strain evidence="6 7">14C53</strain>
    </source>
</reference>
<dbReference type="InterPro" id="IPR015168">
    <property type="entry name" value="SsuA/THI5"/>
</dbReference>
<dbReference type="PANTHER" id="PTHR30024">
    <property type="entry name" value="ALIPHATIC SULFONATES-BINDING PROTEIN-RELATED"/>
    <property type="match status" value="1"/>
</dbReference>
<dbReference type="SMART" id="SM00062">
    <property type="entry name" value="PBPb"/>
    <property type="match status" value="1"/>
</dbReference>
<feature type="chain" id="PRO_5039125364" evidence="4">
    <location>
        <begin position="22"/>
        <end position="328"/>
    </location>
</feature>
<evidence type="ECO:0000256" key="3">
    <source>
        <dbReference type="ARBA" id="ARBA00022729"/>
    </source>
</evidence>